<organism evidence="2">
    <name type="scientific">marine sediment metagenome</name>
    <dbReference type="NCBI Taxonomy" id="412755"/>
    <lineage>
        <taxon>unclassified sequences</taxon>
        <taxon>metagenomes</taxon>
        <taxon>ecological metagenomes</taxon>
    </lineage>
</organism>
<dbReference type="AlphaFoldDB" id="A0A0F9UNH3"/>
<evidence type="ECO:0000313" key="2">
    <source>
        <dbReference type="EMBL" id="KKN55163.1"/>
    </source>
</evidence>
<reference evidence="2" key="1">
    <citation type="journal article" date="2015" name="Nature">
        <title>Complex archaea that bridge the gap between prokaryotes and eukaryotes.</title>
        <authorList>
            <person name="Spang A."/>
            <person name="Saw J.H."/>
            <person name="Jorgensen S.L."/>
            <person name="Zaremba-Niedzwiedzka K."/>
            <person name="Martijn J."/>
            <person name="Lind A.E."/>
            <person name="van Eijk R."/>
            <person name="Schleper C."/>
            <person name="Guy L."/>
            <person name="Ettema T.J."/>
        </authorList>
    </citation>
    <scope>NUCLEOTIDE SEQUENCE</scope>
</reference>
<protein>
    <submittedName>
        <fullName evidence="2">Uncharacterized protein</fullName>
    </submittedName>
</protein>
<accession>A0A0F9UNH3</accession>
<name>A0A0F9UNH3_9ZZZZ</name>
<comment type="caution">
    <text evidence="2">The sequence shown here is derived from an EMBL/GenBank/DDBJ whole genome shotgun (WGS) entry which is preliminary data.</text>
</comment>
<dbReference type="EMBL" id="LAZR01000898">
    <property type="protein sequence ID" value="KKN55163.1"/>
    <property type="molecule type" value="Genomic_DNA"/>
</dbReference>
<feature type="transmembrane region" description="Helical" evidence="1">
    <location>
        <begin position="28"/>
        <end position="49"/>
    </location>
</feature>
<keyword evidence="1" id="KW-0812">Transmembrane</keyword>
<keyword evidence="1" id="KW-1133">Transmembrane helix</keyword>
<keyword evidence="1" id="KW-0472">Membrane</keyword>
<proteinExistence type="predicted"/>
<evidence type="ECO:0000256" key="1">
    <source>
        <dbReference type="SAM" id="Phobius"/>
    </source>
</evidence>
<gene>
    <name evidence="2" type="ORF">LCGC14_0585350</name>
</gene>
<sequence>MGCIILLLGSLAAGTLIASGISLYVLEINWTSFAVGFFAASSIATIIVLHLEHRAFRMWIGQ</sequence>